<dbReference type="Pfam" id="PF08125">
    <property type="entry name" value="Mannitol_dh_C"/>
    <property type="match status" value="1"/>
</dbReference>
<dbReference type="EMBL" id="JBHUHY010000013">
    <property type="protein sequence ID" value="MFD2187599.1"/>
    <property type="molecule type" value="Genomic_DNA"/>
</dbReference>
<evidence type="ECO:0000313" key="6">
    <source>
        <dbReference type="Proteomes" id="UP001597344"/>
    </source>
</evidence>
<reference evidence="6" key="1">
    <citation type="journal article" date="2019" name="Int. J. Syst. Evol. Microbiol.">
        <title>The Global Catalogue of Microorganisms (GCM) 10K type strain sequencing project: providing services to taxonomists for standard genome sequencing and annotation.</title>
        <authorList>
            <consortium name="The Broad Institute Genomics Platform"/>
            <consortium name="The Broad Institute Genome Sequencing Center for Infectious Disease"/>
            <person name="Wu L."/>
            <person name="Ma J."/>
        </authorList>
    </citation>
    <scope>NUCLEOTIDE SEQUENCE [LARGE SCALE GENOMIC DNA]</scope>
    <source>
        <strain evidence="6">DT92</strain>
    </source>
</reference>
<dbReference type="InterPro" id="IPR008927">
    <property type="entry name" value="6-PGluconate_DH-like_C_sf"/>
</dbReference>
<comment type="caution">
    <text evidence="5">The sequence shown here is derived from an EMBL/GenBank/DDBJ whole genome shotgun (WGS) entry which is preliminary data.</text>
</comment>
<evidence type="ECO:0000259" key="3">
    <source>
        <dbReference type="Pfam" id="PF01232"/>
    </source>
</evidence>
<evidence type="ECO:0000256" key="2">
    <source>
        <dbReference type="ARBA" id="ARBA00023027"/>
    </source>
</evidence>
<accession>A0ABW5AX68</accession>
<dbReference type="SUPFAM" id="SSF48179">
    <property type="entry name" value="6-phosphogluconate dehydrogenase C-terminal domain-like"/>
    <property type="match status" value="1"/>
</dbReference>
<protein>
    <submittedName>
        <fullName evidence="5">Tagaturonate reductase</fullName>
    </submittedName>
</protein>
<evidence type="ECO:0000259" key="4">
    <source>
        <dbReference type="Pfam" id="PF08125"/>
    </source>
</evidence>
<evidence type="ECO:0000313" key="5">
    <source>
        <dbReference type="EMBL" id="MFD2187599.1"/>
    </source>
</evidence>
<dbReference type="Pfam" id="PF01232">
    <property type="entry name" value="Mannitol_dh"/>
    <property type="match status" value="1"/>
</dbReference>
<name>A0ABW5AX68_9FLAO</name>
<feature type="domain" description="Mannitol dehydrogenase N-terminal" evidence="3">
    <location>
        <begin position="18"/>
        <end position="256"/>
    </location>
</feature>
<proteinExistence type="predicted"/>
<dbReference type="SUPFAM" id="SSF51735">
    <property type="entry name" value="NAD(P)-binding Rossmann-fold domains"/>
    <property type="match status" value="1"/>
</dbReference>
<dbReference type="InterPro" id="IPR013328">
    <property type="entry name" value="6PGD_dom2"/>
</dbReference>
<dbReference type="InterPro" id="IPR000669">
    <property type="entry name" value="Mannitol_DH"/>
</dbReference>
<dbReference type="RefSeq" id="WP_378320602.1">
    <property type="nucleotide sequence ID" value="NZ_JBHUHY010000013.1"/>
</dbReference>
<dbReference type="InterPro" id="IPR036291">
    <property type="entry name" value="NAD(P)-bd_dom_sf"/>
</dbReference>
<dbReference type="PANTHER" id="PTHR30524">
    <property type="entry name" value="MANNITOL-1-PHOSPHATE 5-DEHYDROGENASE"/>
    <property type="match status" value="1"/>
</dbReference>
<keyword evidence="1" id="KW-0560">Oxidoreductase</keyword>
<sequence length="475" mass="55038">MKKLNRDTSNSISRRPIKVLQFGKGNFLRGFADWVIDILNEKTDFNGDIQIIESNDNGLAAKINRQEGLYHVLLEGLQNGKKLQQIRIVKSVRGVFNPNDDYKAFLKMGKNPDLEFIISNTTEAGIIFDPNDIDYNTLPNSFPGRLTAFLYYRFLHFKEANNKKLIVLPCELIDYNGDTLKEIILRYANLWKLPGRFKIWLDDHTMFCNTLVDRIVTGFPRDRIVEIQENIGFTDDMVVTAEPYHSWIIEDQGNVKNVFPVEKAGLEVKFVTNLSIYKTRKVRILNGAHTAIATYGYLKGLETVNEIFDNPKIEHFIRQLIFDEIIPTIDLPEEELRVYANSVIERFKNPFIKHKLLSISLNSIAKFKVRVVPSLLVYYERKNKLPKGLVSSFAHLIVFYRGHFNEKRIPLQDDKAIIDFFAILWETSDTNHIVNQVLSNTVFWEMDLTKIYGLQKQIVGEIQEILKTEIITNTK</sequence>
<evidence type="ECO:0000256" key="1">
    <source>
        <dbReference type="ARBA" id="ARBA00023002"/>
    </source>
</evidence>
<dbReference type="NCBIfam" id="NF002969">
    <property type="entry name" value="PRK03643.1"/>
    <property type="match status" value="1"/>
</dbReference>
<dbReference type="Gene3D" id="3.40.50.720">
    <property type="entry name" value="NAD(P)-binding Rossmann-like Domain"/>
    <property type="match status" value="1"/>
</dbReference>
<feature type="domain" description="Mannitol dehydrogenase C-terminal" evidence="4">
    <location>
        <begin position="274"/>
        <end position="465"/>
    </location>
</feature>
<dbReference type="InterPro" id="IPR013118">
    <property type="entry name" value="Mannitol_DH_C"/>
</dbReference>
<keyword evidence="6" id="KW-1185">Reference proteome</keyword>
<dbReference type="Proteomes" id="UP001597344">
    <property type="component" value="Unassembled WGS sequence"/>
</dbReference>
<gene>
    <name evidence="5" type="ORF">ACFSJT_12430</name>
</gene>
<dbReference type="Gene3D" id="1.10.1040.10">
    <property type="entry name" value="N-(1-d-carboxylethyl)-l-norvaline Dehydrogenase, domain 2"/>
    <property type="match status" value="1"/>
</dbReference>
<dbReference type="PANTHER" id="PTHR30524:SF0">
    <property type="entry name" value="ALTRONATE OXIDOREDUCTASE-RELATED"/>
    <property type="match status" value="1"/>
</dbReference>
<organism evidence="5 6">
    <name type="scientific">Aquimarina celericrescens</name>
    <dbReference type="NCBI Taxonomy" id="1964542"/>
    <lineage>
        <taxon>Bacteria</taxon>
        <taxon>Pseudomonadati</taxon>
        <taxon>Bacteroidota</taxon>
        <taxon>Flavobacteriia</taxon>
        <taxon>Flavobacteriales</taxon>
        <taxon>Flavobacteriaceae</taxon>
        <taxon>Aquimarina</taxon>
    </lineage>
</organism>
<dbReference type="PRINTS" id="PR00084">
    <property type="entry name" value="MTLDHDRGNASE"/>
</dbReference>
<dbReference type="InterPro" id="IPR013131">
    <property type="entry name" value="Mannitol_DH_N"/>
</dbReference>
<keyword evidence="2" id="KW-0520">NAD</keyword>